<keyword evidence="6" id="KW-1185">Reference proteome</keyword>
<protein>
    <recommendedName>
        <fullName evidence="4">AMP-dependent synthetase/ligase domain-containing protein</fullName>
    </recommendedName>
</protein>
<evidence type="ECO:0000313" key="6">
    <source>
        <dbReference type="Proteomes" id="UP000326565"/>
    </source>
</evidence>
<proteinExistence type="inferred from homology"/>
<dbReference type="GO" id="GO:0031177">
    <property type="term" value="F:phosphopantetheine binding"/>
    <property type="evidence" value="ECO:0007669"/>
    <property type="project" value="TreeGrafter"/>
</dbReference>
<dbReference type="GO" id="GO:0005737">
    <property type="term" value="C:cytoplasm"/>
    <property type="evidence" value="ECO:0007669"/>
    <property type="project" value="TreeGrafter"/>
</dbReference>
<comment type="similarity">
    <text evidence="3">Belongs to the NRP synthetase family.</text>
</comment>
<dbReference type="InterPro" id="IPR045851">
    <property type="entry name" value="AMP-bd_C_sf"/>
</dbReference>
<evidence type="ECO:0000256" key="2">
    <source>
        <dbReference type="ARBA" id="ARBA00022553"/>
    </source>
</evidence>
<dbReference type="EMBL" id="ML732223">
    <property type="protein sequence ID" value="KAB8073638.1"/>
    <property type="molecule type" value="Genomic_DNA"/>
</dbReference>
<evidence type="ECO:0000256" key="1">
    <source>
        <dbReference type="ARBA" id="ARBA00022450"/>
    </source>
</evidence>
<dbReference type="AlphaFoldDB" id="A0A5N5WYJ9"/>
<evidence type="ECO:0000256" key="3">
    <source>
        <dbReference type="ARBA" id="ARBA00029454"/>
    </source>
</evidence>
<gene>
    <name evidence="5" type="ORF">BDV29DRAFT_201731</name>
</gene>
<reference evidence="5 6" key="1">
    <citation type="submission" date="2019-04" db="EMBL/GenBank/DDBJ databases">
        <title>Friends and foes A comparative genomics study of 23 Aspergillus species from section Flavi.</title>
        <authorList>
            <consortium name="DOE Joint Genome Institute"/>
            <person name="Kjaerbolling I."/>
            <person name="Vesth T."/>
            <person name="Frisvad J.C."/>
            <person name="Nybo J.L."/>
            <person name="Theobald S."/>
            <person name="Kildgaard S."/>
            <person name="Isbrandt T."/>
            <person name="Kuo A."/>
            <person name="Sato A."/>
            <person name="Lyhne E.K."/>
            <person name="Kogle M.E."/>
            <person name="Wiebenga A."/>
            <person name="Kun R.S."/>
            <person name="Lubbers R.J."/>
            <person name="Makela M.R."/>
            <person name="Barry K."/>
            <person name="Chovatia M."/>
            <person name="Clum A."/>
            <person name="Daum C."/>
            <person name="Haridas S."/>
            <person name="He G."/>
            <person name="LaButti K."/>
            <person name="Lipzen A."/>
            <person name="Mondo S."/>
            <person name="Riley R."/>
            <person name="Salamov A."/>
            <person name="Simmons B.A."/>
            <person name="Magnuson J.K."/>
            <person name="Henrissat B."/>
            <person name="Mortensen U.H."/>
            <person name="Larsen T.O."/>
            <person name="Devries R.P."/>
            <person name="Grigoriev I.V."/>
            <person name="Machida M."/>
            <person name="Baker S.E."/>
            <person name="Andersen M.R."/>
        </authorList>
    </citation>
    <scope>NUCLEOTIDE SEQUENCE [LARGE SCALE GENOMIC DNA]</scope>
    <source>
        <strain evidence="5 6">CBS 151.66</strain>
    </source>
</reference>
<organism evidence="5 6">
    <name type="scientific">Aspergillus leporis</name>
    <dbReference type="NCBI Taxonomy" id="41062"/>
    <lineage>
        <taxon>Eukaryota</taxon>
        <taxon>Fungi</taxon>
        <taxon>Dikarya</taxon>
        <taxon>Ascomycota</taxon>
        <taxon>Pezizomycotina</taxon>
        <taxon>Eurotiomycetes</taxon>
        <taxon>Eurotiomycetidae</taxon>
        <taxon>Eurotiales</taxon>
        <taxon>Aspergillaceae</taxon>
        <taxon>Aspergillus</taxon>
        <taxon>Aspergillus subgen. Circumdati</taxon>
    </lineage>
</organism>
<dbReference type="Gene3D" id="3.40.50.12780">
    <property type="entry name" value="N-terminal domain of ligase-like"/>
    <property type="match status" value="2"/>
</dbReference>
<dbReference type="Proteomes" id="UP000326565">
    <property type="component" value="Unassembled WGS sequence"/>
</dbReference>
<dbReference type="InterPro" id="IPR000873">
    <property type="entry name" value="AMP-dep_synth/lig_dom"/>
</dbReference>
<dbReference type="GO" id="GO:0044550">
    <property type="term" value="P:secondary metabolite biosynthetic process"/>
    <property type="evidence" value="ECO:0007669"/>
    <property type="project" value="TreeGrafter"/>
</dbReference>
<dbReference type="SUPFAM" id="SSF56801">
    <property type="entry name" value="Acetyl-CoA synthetase-like"/>
    <property type="match status" value="1"/>
</dbReference>
<evidence type="ECO:0000259" key="4">
    <source>
        <dbReference type="Pfam" id="PF00501"/>
    </source>
</evidence>
<dbReference type="PANTHER" id="PTHR45527:SF1">
    <property type="entry name" value="FATTY ACID SYNTHASE"/>
    <property type="match status" value="1"/>
</dbReference>
<evidence type="ECO:0000313" key="5">
    <source>
        <dbReference type="EMBL" id="KAB8073638.1"/>
    </source>
</evidence>
<accession>A0A5N5WYJ9</accession>
<dbReference type="PANTHER" id="PTHR45527">
    <property type="entry name" value="NONRIBOSOMAL PEPTIDE SYNTHETASE"/>
    <property type="match status" value="1"/>
</dbReference>
<dbReference type="SUPFAM" id="SSF52777">
    <property type="entry name" value="CoA-dependent acyltransferases"/>
    <property type="match status" value="1"/>
</dbReference>
<dbReference type="Pfam" id="PF00501">
    <property type="entry name" value="AMP-binding"/>
    <property type="match status" value="1"/>
</dbReference>
<dbReference type="OrthoDB" id="416786at2759"/>
<feature type="domain" description="AMP-dependent synthetase/ligase" evidence="4">
    <location>
        <begin position="502"/>
        <end position="648"/>
    </location>
</feature>
<dbReference type="GO" id="GO:0043041">
    <property type="term" value="P:amino acid activation for nonribosomal peptide biosynthetic process"/>
    <property type="evidence" value="ECO:0007669"/>
    <property type="project" value="TreeGrafter"/>
</dbReference>
<keyword evidence="2" id="KW-0597">Phosphoprotein</keyword>
<dbReference type="InterPro" id="IPR042099">
    <property type="entry name" value="ANL_N_sf"/>
</dbReference>
<keyword evidence="1" id="KW-0596">Phosphopantetheine</keyword>
<sequence>MASALVMSRAEVDGVTLAESAKSCNLPVNCIKDLYDCTPFQLSMIAETRSEVFHFLVSFGPTADIDRFSEALRKGVSLNSIFRTRIVNCVLGFVQVMTNEEHIAERQSGGVEQCLRDSAKHRLGLGVPLFRSVFIGRITGPGPEFLDEDLAAPYYDHPLKMRPQFKEFVAHGMGLNESAARSFWAPRLKRAPAIFPAVKRGVLPFASDQTGRKIILEGIGNKVPTIHIPYYIEAAWALTASIYADSESATYGFVLSGCSSTLDGVEATWAAGPTITKVPIQAHPTLQCGISQLRAISEAVQAGSGFLMLLNIRPVLLSTAPGKSDLHWILNQFEHTLQLLTKASPRMKLNELHRLNPHDCSEIFRWNQTIPETSERSSDYGLIHMSDRLAHELQRRVVLPGEPGAFIFESSFWTMVSILGIMKAGAACVPIEKNDPYGRKATVLSIANYTKSGHLAPNVWVISAESVAELPENLAFIIFDGGTTAAPKGIMLEHRCLKISISEIFGALPFGGCVCIPSEETIKSDLSCFIEFAKVNWALLTPRILRKLSPDSVPSLESLVSIGEPIDTKASKTWSAYSRFLNGWSACETSVLSTVADVILSPPYSESIGRLVACSIWIVIPETVHQLSPIGGMGEILVEGPGVARAYLNDEVRTAASFIPPPRWACRKETKFYRTGDLTKYNPDGSISFTIQLEELESVLASYGEIRDIVTFARISAGRTQLVAIVCLNDPQLPWTATLQRLPGTYAGIADQHLNSAPTVWLAVEQLPRAASQKLDRVATREWFKTIHS</sequence>
<dbReference type="Gene3D" id="3.30.300.30">
    <property type="match status" value="1"/>
</dbReference>
<name>A0A5N5WYJ9_9EURO</name>